<dbReference type="InterPro" id="IPR041569">
    <property type="entry name" value="AAA_lid_3"/>
</dbReference>
<accession>A0A7S0XDV6</accession>
<keyword evidence="5" id="KW-0479">Metal-binding</keyword>
<evidence type="ECO:0000256" key="1">
    <source>
        <dbReference type="ARBA" id="ARBA00001947"/>
    </source>
</evidence>
<feature type="region of interest" description="Disordered" evidence="11">
    <location>
        <begin position="377"/>
        <end position="431"/>
    </location>
</feature>
<organism evidence="13">
    <name type="scientific">Mantoniella antarctica</name>
    <dbReference type="NCBI Taxonomy" id="81844"/>
    <lineage>
        <taxon>Eukaryota</taxon>
        <taxon>Viridiplantae</taxon>
        <taxon>Chlorophyta</taxon>
        <taxon>Mamiellophyceae</taxon>
        <taxon>Mamiellales</taxon>
        <taxon>Mamiellaceae</taxon>
        <taxon>Mantoniella</taxon>
    </lineage>
</organism>
<evidence type="ECO:0000256" key="5">
    <source>
        <dbReference type="ARBA" id="ARBA00022723"/>
    </source>
</evidence>
<keyword evidence="8" id="KW-0862">Zinc</keyword>
<sequence>MARANLLMQLSDVKTSGSPQGRAAASDPGQTEATRSGSEGLEERTFEFGTKFGFPMVVRDPSGINTEYESRPLSGIATGEPVPFDALKVSVNGNQLMQIHRQTIPYNQFLRDLGDNKIKDIYWLHQNLDRYVLVYPDDRIAYCQVPNDDWKVTELINAVGIEVKPIIDYEEQDANSNLLGTTEFEANIAVFTQYGVPLIGAGIVYFIVWSSNRLRGDYDDRQKMMELDRRKEAMAKVEKNETLIALEDSMSKVDKELEPEVWAQMFKDADTLRRKLQTRARFMISAEGGGPGGGQKAGGGGGQDEAVDKFMQLGAMKVIGARDAGAEDAVGAAMAAAKEAKGDDDAKKAAKAEAAGMRAKDIAAACGESDEAIDKGETTANLSDDGGNAAKRTPVPGAVNGGGSPGGGLNLVPDEKSKSKSNQGKLRSKMQMRDESDVVLFKDVAGIGDAKIELAEIVDFFRRPEKFKASGAKVPKGVMLTGPPGCGKTLLARAVAGESGATFFSITASEFVEMFVGVGAARVRDLFSQAKKQAPSIIFIDELDAIGRPRGGGGSGNDERDQTLNQLLVELDGFGSESGVVCIAATNRVDVLDKALVRAGRFDRKITVVPPTREGRLQILKVHVRDKPLAADVDLADLADEMSGFTGAIVANMVNVACLTAARQGRDDICQANFDAAVEAEQFGKVLPMNRGIDNDRRLARVHAGCAVATRMLMSDVCRLNFVTIVPRETNFDGSVNLKDFPEIERPNVMTRAILSRHTRTCFVPQLAEEEHYGFDNLSAAAAPYTARAREIASLMVMSSGMAAPGSRLNFVPVTDSFMVSDFLRSDHLEFLLRSTYVSKYFESDREVREMLEREHRAARRFVRRQKAAIDAVTDALVEHKTVNDTMLEEIFARTLVPEPDYEEEVGVFPPTPENRTRLVPSTAIMPEGSVPATTTWIET</sequence>
<dbReference type="Pfam" id="PF00004">
    <property type="entry name" value="AAA"/>
    <property type="match status" value="1"/>
</dbReference>
<feature type="compositionally biased region" description="Polar residues" evidence="11">
    <location>
        <begin position="28"/>
        <end position="37"/>
    </location>
</feature>
<dbReference type="Pfam" id="PF17862">
    <property type="entry name" value="AAA_lid_3"/>
    <property type="match status" value="1"/>
</dbReference>
<keyword evidence="4" id="KW-0645">Protease</keyword>
<dbReference type="InterPro" id="IPR037219">
    <property type="entry name" value="Peptidase_M41-like"/>
</dbReference>
<evidence type="ECO:0000256" key="7">
    <source>
        <dbReference type="ARBA" id="ARBA00022801"/>
    </source>
</evidence>
<dbReference type="InterPro" id="IPR027417">
    <property type="entry name" value="P-loop_NTPase"/>
</dbReference>
<dbReference type="GO" id="GO:0046872">
    <property type="term" value="F:metal ion binding"/>
    <property type="evidence" value="ECO:0007669"/>
    <property type="project" value="UniProtKB-KW"/>
</dbReference>
<feature type="domain" description="AAA+ ATPase" evidence="12">
    <location>
        <begin position="474"/>
        <end position="612"/>
    </location>
</feature>
<reference evidence="13" key="1">
    <citation type="submission" date="2021-01" db="EMBL/GenBank/DDBJ databases">
        <authorList>
            <person name="Corre E."/>
            <person name="Pelletier E."/>
            <person name="Niang G."/>
            <person name="Scheremetjew M."/>
            <person name="Finn R."/>
            <person name="Kale V."/>
            <person name="Holt S."/>
            <person name="Cochrane G."/>
            <person name="Meng A."/>
            <person name="Brown T."/>
            <person name="Cohen L."/>
        </authorList>
    </citation>
    <scope>NUCLEOTIDE SEQUENCE</scope>
    <source>
        <strain evidence="13">SL-175</strain>
    </source>
</reference>
<evidence type="ECO:0000259" key="12">
    <source>
        <dbReference type="SMART" id="SM00382"/>
    </source>
</evidence>
<dbReference type="FunFam" id="3.40.50.300:FF:000001">
    <property type="entry name" value="ATP-dependent zinc metalloprotease FtsH"/>
    <property type="match status" value="1"/>
</dbReference>
<feature type="compositionally biased region" description="Gly residues" evidence="11">
    <location>
        <begin position="399"/>
        <end position="409"/>
    </location>
</feature>
<dbReference type="PANTHER" id="PTHR23076">
    <property type="entry name" value="METALLOPROTEASE M41 FTSH"/>
    <property type="match status" value="1"/>
</dbReference>
<comment type="similarity">
    <text evidence="3">In the N-terminal section; belongs to the AAA ATPase family.</text>
</comment>
<dbReference type="AlphaFoldDB" id="A0A7S0XDV6"/>
<keyword evidence="6" id="KW-0547">Nucleotide-binding</keyword>
<dbReference type="GO" id="GO:0006508">
    <property type="term" value="P:proteolysis"/>
    <property type="evidence" value="ECO:0007669"/>
    <property type="project" value="UniProtKB-KW"/>
</dbReference>
<dbReference type="InterPro" id="IPR000642">
    <property type="entry name" value="Peptidase_M41"/>
</dbReference>
<gene>
    <name evidence="13" type="ORF">MANT1106_LOCUS15616</name>
</gene>
<dbReference type="Pfam" id="PF01434">
    <property type="entry name" value="Peptidase_M41"/>
    <property type="match status" value="1"/>
</dbReference>
<dbReference type="GO" id="GO:0004222">
    <property type="term" value="F:metalloendopeptidase activity"/>
    <property type="evidence" value="ECO:0007669"/>
    <property type="project" value="InterPro"/>
</dbReference>
<evidence type="ECO:0000256" key="3">
    <source>
        <dbReference type="ARBA" id="ARBA00010550"/>
    </source>
</evidence>
<evidence type="ECO:0000256" key="9">
    <source>
        <dbReference type="ARBA" id="ARBA00022840"/>
    </source>
</evidence>
<evidence type="ECO:0000256" key="11">
    <source>
        <dbReference type="SAM" id="MobiDB-lite"/>
    </source>
</evidence>
<evidence type="ECO:0000256" key="4">
    <source>
        <dbReference type="ARBA" id="ARBA00022670"/>
    </source>
</evidence>
<feature type="region of interest" description="Disordered" evidence="11">
    <location>
        <begin position="11"/>
        <end position="42"/>
    </location>
</feature>
<dbReference type="GO" id="GO:0004176">
    <property type="term" value="F:ATP-dependent peptidase activity"/>
    <property type="evidence" value="ECO:0007669"/>
    <property type="project" value="InterPro"/>
</dbReference>
<keyword evidence="10" id="KW-0482">Metalloprotease</keyword>
<dbReference type="Gene3D" id="1.10.8.60">
    <property type="match status" value="1"/>
</dbReference>
<dbReference type="GO" id="GO:0009507">
    <property type="term" value="C:chloroplast"/>
    <property type="evidence" value="ECO:0007669"/>
    <property type="project" value="TreeGrafter"/>
</dbReference>
<evidence type="ECO:0000256" key="10">
    <source>
        <dbReference type="ARBA" id="ARBA00023049"/>
    </source>
</evidence>
<dbReference type="PANTHER" id="PTHR23076:SF56">
    <property type="entry name" value="INACTIVE ATP-DEPENDENT ZINC METALLOPROTEASE FTSHI 2, CHLOROPLASTIC-RELATED"/>
    <property type="match status" value="1"/>
</dbReference>
<evidence type="ECO:0000313" key="13">
    <source>
        <dbReference type="EMBL" id="CAD8713140.1"/>
    </source>
</evidence>
<keyword evidence="9" id="KW-0067">ATP-binding</keyword>
<dbReference type="Gene3D" id="1.20.58.760">
    <property type="entry name" value="Peptidase M41"/>
    <property type="match status" value="1"/>
</dbReference>
<keyword evidence="7" id="KW-0378">Hydrolase</keyword>
<evidence type="ECO:0000256" key="8">
    <source>
        <dbReference type="ARBA" id="ARBA00022833"/>
    </source>
</evidence>
<evidence type="ECO:0000256" key="6">
    <source>
        <dbReference type="ARBA" id="ARBA00022741"/>
    </source>
</evidence>
<comment type="similarity">
    <text evidence="2">In the C-terminal section; belongs to the peptidase M41 family.</text>
</comment>
<comment type="cofactor">
    <cofactor evidence="1">
        <name>Zn(2+)</name>
        <dbReference type="ChEBI" id="CHEBI:29105"/>
    </cofactor>
</comment>
<dbReference type="Gene3D" id="3.40.50.300">
    <property type="entry name" value="P-loop containing nucleotide triphosphate hydrolases"/>
    <property type="match status" value="1"/>
</dbReference>
<evidence type="ECO:0000256" key="2">
    <source>
        <dbReference type="ARBA" id="ARBA00010044"/>
    </source>
</evidence>
<protein>
    <recommendedName>
        <fullName evidence="12">AAA+ ATPase domain-containing protein</fullName>
    </recommendedName>
</protein>
<dbReference type="SUPFAM" id="SSF52540">
    <property type="entry name" value="P-loop containing nucleoside triphosphate hydrolases"/>
    <property type="match status" value="1"/>
</dbReference>
<dbReference type="SMART" id="SM00382">
    <property type="entry name" value="AAA"/>
    <property type="match status" value="1"/>
</dbReference>
<dbReference type="GO" id="GO:0045037">
    <property type="term" value="P:protein import into chloroplast stroma"/>
    <property type="evidence" value="ECO:0007669"/>
    <property type="project" value="TreeGrafter"/>
</dbReference>
<proteinExistence type="inferred from homology"/>
<dbReference type="EMBL" id="HBFC01025772">
    <property type="protein sequence ID" value="CAD8713140.1"/>
    <property type="molecule type" value="Transcribed_RNA"/>
</dbReference>
<name>A0A7S0XDV6_9CHLO</name>
<dbReference type="GO" id="GO:0005524">
    <property type="term" value="F:ATP binding"/>
    <property type="evidence" value="ECO:0007669"/>
    <property type="project" value="UniProtKB-KW"/>
</dbReference>
<dbReference type="GO" id="GO:0016887">
    <property type="term" value="F:ATP hydrolysis activity"/>
    <property type="evidence" value="ECO:0007669"/>
    <property type="project" value="InterPro"/>
</dbReference>
<dbReference type="CDD" id="cd19501">
    <property type="entry name" value="RecA-like_FtsH"/>
    <property type="match status" value="1"/>
</dbReference>
<dbReference type="SUPFAM" id="SSF140990">
    <property type="entry name" value="FtsH protease domain-like"/>
    <property type="match status" value="1"/>
</dbReference>
<dbReference type="InterPro" id="IPR003959">
    <property type="entry name" value="ATPase_AAA_core"/>
</dbReference>
<dbReference type="InterPro" id="IPR003593">
    <property type="entry name" value="AAA+_ATPase"/>
</dbReference>